<accession>A0ABU1QII7</accession>
<keyword evidence="2" id="KW-1185">Reference proteome</keyword>
<reference evidence="1 2" key="1">
    <citation type="submission" date="2023-07" db="EMBL/GenBank/DDBJ databases">
        <title>Sorghum-associated microbial communities from plants grown in Nebraska, USA.</title>
        <authorList>
            <person name="Schachtman D."/>
        </authorList>
    </citation>
    <scope>NUCLEOTIDE SEQUENCE [LARGE SCALE GENOMIC DNA]</scope>
    <source>
        <strain evidence="1 2">BE143</strain>
    </source>
</reference>
<evidence type="ECO:0000313" key="1">
    <source>
        <dbReference type="EMBL" id="MDR6779417.1"/>
    </source>
</evidence>
<dbReference type="Proteomes" id="UP001266807">
    <property type="component" value="Unassembled WGS sequence"/>
</dbReference>
<proteinExistence type="predicted"/>
<comment type="caution">
    <text evidence="1">The sequence shown here is derived from an EMBL/GenBank/DDBJ whole genome shotgun (WGS) entry which is preliminary data.</text>
</comment>
<gene>
    <name evidence="1" type="ORF">J2W98_003697</name>
</gene>
<evidence type="ECO:0000313" key="2">
    <source>
        <dbReference type="Proteomes" id="UP001266807"/>
    </source>
</evidence>
<name>A0ABU1QII7_9BACL</name>
<organism evidence="1 2">
    <name type="scientific">Paenibacillus peoriae</name>
    <dbReference type="NCBI Taxonomy" id="59893"/>
    <lineage>
        <taxon>Bacteria</taxon>
        <taxon>Bacillati</taxon>
        <taxon>Bacillota</taxon>
        <taxon>Bacilli</taxon>
        <taxon>Bacillales</taxon>
        <taxon>Paenibacillaceae</taxon>
        <taxon>Paenibacillus</taxon>
    </lineage>
</organism>
<sequence>MYTVIVGFDNITEVYQVEKYNDEIKNAIEYLNTYGVDSIEFVCEGEIVENVYQLYSIEYMINRFEKSDFFENYCDLSEKPLMENYKELLRKMAAR</sequence>
<dbReference type="EMBL" id="JAVDUG010000004">
    <property type="protein sequence ID" value="MDR6779417.1"/>
    <property type="molecule type" value="Genomic_DNA"/>
</dbReference>
<dbReference type="RefSeq" id="WP_068940367.1">
    <property type="nucleotide sequence ID" value="NZ_JAVDUG010000004.1"/>
</dbReference>
<protein>
    <submittedName>
        <fullName evidence="1">Methylmalonyl-CoA mutase cobalamin-binding subunit</fullName>
    </submittedName>
</protein>